<comment type="similarity">
    <text evidence="3 10">Belongs to the COX11/CtaG family.</text>
</comment>
<evidence type="ECO:0000256" key="5">
    <source>
        <dbReference type="ARBA" id="ARBA00022692"/>
    </source>
</evidence>
<evidence type="ECO:0000256" key="6">
    <source>
        <dbReference type="ARBA" id="ARBA00022968"/>
    </source>
</evidence>
<keyword evidence="7 10" id="KW-1133">Transmembrane helix</keyword>
<evidence type="ECO:0000256" key="7">
    <source>
        <dbReference type="ARBA" id="ARBA00022989"/>
    </source>
</evidence>
<evidence type="ECO:0000256" key="11">
    <source>
        <dbReference type="SAM" id="MobiDB-lite"/>
    </source>
</evidence>
<organism evidence="12 13">
    <name type="scientific">Dongia rigui</name>
    <dbReference type="NCBI Taxonomy" id="940149"/>
    <lineage>
        <taxon>Bacteria</taxon>
        <taxon>Pseudomonadati</taxon>
        <taxon>Pseudomonadota</taxon>
        <taxon>Alphaproteobacteria</taxon>
        <taxon>Rhodospirillales</taxon>
        <taxon>Dongiaceae</taxon>
        <taxon>Dongia</taxon>
    </lineage>
</organism>
<keyword evidence="10" id="KW-1003">Cell membrane</keyword>
<evidence type="ECO:0000313" key="13">
    <source>
        <dbReference type="Proteomes" id="UP001271769"/>
    </source>
</evidence>
<dbReference type="Gene3D" id="2.60.370.10">
    <property type="entry name" value="Ctag/Cox11"/>
    <property type="match status" value="1"/>
</dbReference>
<evidence type="ECO:0000256" key="10">
    <source>
        <dbReference type="HAMAP-Rule" id="MF_00155"/>
    </source>
</evidence>
<evidence type="ECO:0000313" key="12">
    <source>
        <dbReference type="EMBL" id="MDY0871382.1"/>
    </source>
</evidence>
<feature type="topological domain" description="Cytoplasmic" evidence="10">
    <location>
        <begin position="1"/>
        <end position="9"/>
    </location>
</feature>
<keyword evidence="6 10" id="KW-0735">Signal-anchor</keyword>
<dbReference type="HAMAP" id="MF_00155">
    <property type="entry name" value="CtaG"/>
    <property type="match status" value="1"/>
</dbReference>
<reference evidence="12 13" key="1">
    <citation type="journal article" date="2013" name="Antonie Van Leeuwenhoek">
        <title>Dongia rigui sp. nov., isolated from freshwater of a large wetland in Korea.</title>
        <authorList>
            <person name="Baik K.S."/>
            <person name="Hwang Y.M."/>
            <person name="Choi J.S."/>
            <person name="Kwon J."/>
            <person name="Seong C.N."/>
        </authorList>
    </citation>
    <scope>NUCLEOTIDE SEQUENCE [LARGE SCALE GENOMIC DNA]</scope>
    <source>
        <strain evidence="12 13">04SU4-P</strain>
    </source>
</reference>
<feature type="topological domain" description="Periplasmic" evidence="10">
    <location>
        <begin position="32"/>
        <end position="205"/>
    </location>
</feature>
<keyword evidence="10" id="KW-0997">Cell inner membrane</keyword>
<keyword evidence="8 10" id="KW-0186">Copper</keyword>
<dbReference type="InterPro" id="IPR023471">
    <property type="entry name" value="CtaG/Cox11_dom_sf"/>
</dbReference>
<name>A0ABU5DVQ7_9PROT</name>
<comment type="function">
    <text evidence="1 10">Exerts its effect at some terminal stage of cytochrome c oxidase synthesis, probably by being involved in the insertion of the copper B into subunit I.</text>
</comment>
<dbReference type="PANTHER" id="PTHR21320:SF3">
    <property type="entry name" value="CYTOCHROME C OXIDASE ASSEMBLY PROTEIN COX11, MITOCHONDRIAL-RELATED"/>
    <property type="match status" value="1"/>
</dbReference>
<evidence type="ECO:0000256" key="1">
    <source>
        <dbReference type="ARBA" id="ARBA00004007"/>
    </source>
</evidence>
<dbReference type="SUPFAM" id="SSF110111">
    <property type="entry name" value="Ctag/Cox11"/>
    <property type="match status" value="1"/>
</dbReference>
<protein>
    <recommendedName>
        <fullName evidence="4 10">Cytochrome c oxidase assembly protein CtaG</fullName>
    </recommendedName>
</protein>
<dbReference type="Proteomes" id="UP001271769">
    <property type="component" value="Unassembled WGS sequence"/>
</dbReference>
<keyword evidence="13" id="KW-1185">Reference proteome</keyword>
<keyword evidence="5 10" id="KW-0812">Transmembrane</keyword>
<accession>A0ABU5DVQ7</accession>
<comment type="subcellular location">
    <subcellularLocation>
        <location evidence="2 10">Cell inner membrane</location>
        <topology evidence="2 10">Single-pass type II membrane protein</topology>
        <orientation evidence="2 10">Periplasmic side</orientation>
    </subcellularLocation>
</comment>
<dbReference type="PIRSF" id="PIRSF005413">
    <property type="entry name" value="COX11"/>
    <property type="match status" value="1"/>
</dbReference>
<dbReference type="NCBIfam" id="NF003465">
    <property type="entry name" value="PRK05089.1"/>
    <property type="match status" value="1"/>
</dbReference>
<keyword evidence="9 10" id="KW-0472">Membrane</keyword>
<feature type="region of interest" description="Disordered" evidence="11">
    <location>
        <begin position="186"/>
        <end position="205"/>
    </location>
</feature>
<evidence type="ECO:0000256" key="8">
    <source>
        <dbReference type="ARBA" id="ARBA00023008"/>
    </source>
</evidence>
<dbReference type="InterPro" id="IPR007533">
    <property type="entry name" value="Cyt_c_oxidase_assmbl_CtaG"/>
</dbReference>
<dbReference type="EMBL" id="JAXCLX010000001">
    <property type="protein sequence ID" value="MDY0871382.1"/>
    <property type="molecule type" value="Genomic_DNA"/>
</dbReference>
<evidence type="ECO:0000256" key="9">
    <source>
        <dbReference type="ARBA" id="ARBA00023136"/>
    </source>
</evidence>
<sequence>MAKPTLSQRNRNTMMMLVGVVAGMIGLAYASVPLYDLFCKATGFGGTPQRAAENKSMVGTRDMTVSFSTDLGQGMPWHFQPEVRKMEVRTGVTYKALFIAENPTDRTITGSATFNVSPDIFGQYFVKVQCFCFDKQVLKPGERVEMPVVFFLDPKLEEDPYLTKLRDVTLAYTFFQVPNDPDVAAGESVTKTEIKPAEAGQGSGS</sequence>
<evidence type="ECO:0000256" key="2">
    <source>
        <dbReference type="ARBA" id="ARBA00004382"/>
    </source>
</evidence>
<proteinExistence type="inferred from homology"/>
<dbReference type="PANTHER" id="PTHR21320">
    <property type="entry name" value="CYTOCHROME C OXIDASE ASSEMBLY PROTEIN COX11-RELATED"/>
    <property type="match status" value="1"/>
</dbReference>
<comment type="caution">
    <text evidence="12">The sequence shown here is derived from an EMBL/GenBank/DDBJ whole genome shotgun (WGS) entry which is preliminary data.</text>
</comment>
<dbReference type="RefSeq" id="WP_320499812.1">
    <property type="nucleotide sequence ID" value="NZ_JAXCLX010000001.1"/>
</dbReference>
<gene>
    <name evidence="10" type="primary">ctaG</name>
    <name evidence="12" type="ORF">SMD31_05595</name>
</gene>
<dbReference type="Pfam" id="PF04442">
    <property type="entry name" value="CtaG_Cox11"/>
    <property type="match status" value="1"/>
</dbReference>
<evidence type="ECO:0000256" key="3">
    <source>
        <dbReference type="ARBA" id="ARBA00009620"/>
    </source>
</evidence>
<evidence type="ECO:0000256" key="4">
    <source>
        <dbReference type="ARBA" id="ARBA00015384"/>
    </source>
</evidence>